<keyword evidence="4" id="KW-0676">Redox-active center</keyword>
<dbReference type="EMBL" id="RPDH01000002">
    <property type="protein sequence ID" value="RPE08733.1"/>
    <property type="molecule type" value="Genomic_DNA"/>
</dbReference>
<dbReference type="SUPFAM" id="SSF52833">
    <property type="entry name" value="Thioredoxin-like"/>
    <property type="match status" value="1"/>
</dbReference>
<evidence type="ECO:0000256" key="5">
    <source>
        <dbReference type="SAM" id="SignalP"/>
    </source>
</evidence>
<proteinExistence type="predicted"/>
<feature type="domain" description="Thioredoxin" evidence="6">
    <location>
        <begin position="238"/>
        <end position="389"/>
    </location>
</feature>
<reference evidence="7 8" key="1">
    <citation type="submission" date="2018-11" db="EMBL/GenBank/DDBJ databases">
        <title>Chitinophaga lutea sp.nov., isolate from arsenic contaminated soil.</title>
        <authorList>
            <person name="Zong Y."/>
        </authorList>
    </citation>
    <scope>NUCLEOTIDE SEQUENCE [LARGE SCALE GENOMIC DNA]</scope>
    <source>
        <strain evidence="7 8">ZY74</strain>
    </source>
</reference>
<dbReference type="PROSITE" id="PS51352">
    <property type="entry name" value="THIOREDOXIN_2"/>
    <property type="match status" value="1"/>
</dbReference>
<keyword evidence="2" id="KW-0201">Cytochrome c-type biogenesis</keyword>
<dbReference type="Proteomes" id="UP000278351">
    <property type="component" value="Unassembled WGS sequence"/>
</dbReference>
<protein>
    <submittedName>
        <fullName evidence="7">AhpC/TSA family protein</fullName>
    </submittedName>
</protein>
<dbReference type="CDD" id="cd02966">
    <property type="entry name" value="TlpA_like_family"/>
    <property type="match status" value="1"/>
</dbReference>
<dbReference type="GO" id="GO:0016491">
    <property type="term" value="F:oxidoreductase activity"/>
    <property type="evidence" value="ECO:0007669"/>
    <property type="project" value="InterPro"/>
</dbReference>
<comment type="subcellular location">
    <subcellularLocation>
        <location evidence="1">Cell envelope</location>
    </subcellularLocation>
</comment>
<dbReference type="PANTHER" id="PTHR42852">
    <property type="entry name" value="THIOL:DISULFIDE INTERCHANGE PROTEIN DSBE"/>
    <property type="match status" value="1"/>
</dbReference>
<feature type="signal peptide" evidence="5">
    <location>
        <begin position="1"/>
        <end position="19"/>
    </location>
</feature>
<keyword evidence="5" id="KW-0732">Signal</keyword>
<dbReference type="Gene3D" id="3.40.30.10">
    <property type="entry name" value="Glutaredoxin"/>
    <property type="match status" value="1"/>
</dbReference>
<evidence type="ECO:0000313" key="8">
    <source>
        <dbReference type="Proteomes" id="UP000278351"/>
    </source>
</evidence>
<dbReference type="OrthoDB" id="750178at2"/>
<name>A0A3N4PJ83_9BACT</name>
<dbReference type="GO" id="GO:0030313">
    <property type="term" value="C:cell envelope"/>
    <property type="evidence" value="ECO:0007669"/>
    <property type="project" value="UniProtKB-SubCell"/>
</dbReference>
<dbReference type="InterPro" id="IPR013740">
    <property type="entry name" value="Redoxin"/>
</dbReference>
<keyword evidence="3" id="KW-1015">Disulfide bond</keyword>
<organism evidence="7 8">
    <name type="scientific">Chitinophaga lutea</name>
    <dbReference type="NCBI Taxonomy" id="2488634"/>
    <lineage>
        <taxon>Bacteria</taxon>
        <taxon>Pseudomonadati</taxon>
        <taxon>Bacteroidota</taxon>
        <taxon>Chitinophagia</taxon>
        <taxon>Chitinophagales</taxon>
        <taxon>Chitinophagaceae</taxon>
        <taxon>Chitinophaga</taxon>
    </lineage>
</organism>
<evidence type="ECO:0000313" key="7">
    <source>
        <dbReference type="EMBL" id="RPE08733.1"/>
    </source>
</evidence>
<evidence type="ECO:0000259" key="6">
    <source>
        <dbReference type="PROSITE" id="PS51352"/>
    </source>
</evidence>
<dbReference type="InterPro" id="IPR036249">
    <property type="entry name" value="Thioredoxin-like_sf"/>
</dbReference>
<evidence type="ECO:0000256" key="2">
    <source>
        <dbReference type="ARBA" id="ARBA00022748"/>
    </source>
</evidence>
<dbReference type="GO" id="GO:0017004">
    <property type="term" value="P:cytochrome complex assembly"/>
    <property type="evidence" value="ECO:0007669"/>
    <property type="project" value="UniProtKB-KW"/>
</dbReference>
<dbReference type="RefSeq" id="WP_123847728.1">
    <property type="nucleotide sequence ID" value="NZ_RPDH01000002.1"/>
</dbReference>
<dbReference type="InterPro" id="IPR017937">
    <property type="entry name" value="Thioredoxin_CS"/>
</dbReference>
<sequence>MKKLLGLVAAAASCMPAFAQQGYTIDAHIKGQGSYKLTVMHQTPTGRQSDTPQVVSADHFRFAGKVSGPVVAYMYSSHPSAKHEVVKGGMFIPGPGLEFVLTNDAITITGDASEGFMASVKGGKLNEELARLKAKENPLVKKRWELQKTSAGIKRSDTAAMRAIRGQLTAIDQERMQLRKDYISRHPGSFISMYLLSQLYENYSLAEYEQAYQKLAATYKSSQYGKIVAGKIESTKATALGQTAINFTKKDINGNNFSLASLKGKYVLLDFWGSWCGPCRQSHPHLKKVYEKYAAKGLEIVGISEEKQADLAKCEAAWKKAVQDDGINWLHVMNNYGKEDFDLVQKYGVTGFPTKFLLDKEGKILYKIIGAGEDGDKSVDEKLKEIFGE</sequence>
<evidence type="ECO:0000256" key="4">
    <source>
        <dbReference type="ARBA" id="ARBA00023284"/>
    </source>
</evidence>
<evidence type="ECO:0000256" key="1">
    <source>
        <dbReference type="ARBA" id="ARBA00004196"/>
    </source>
</evidence>
<dbReference type="AlphaFoldDB" id="A0A3N4PJ83"/>
<dbReference type="PROSITE" id="PS00194">
    <property type="entry name" value="THIOREDOXIN_1"/>
    <property type="match status" value="1"/>
</dbReference>
<evidence type="ECO:0000256" key="3">
    <source>
        <dbReference type="ARBA" id="ARBA00023157"/>
    </source>
</evidence>
<dbReference type="Pfam" id="PF14289">
    <property type="entry name" value="DUF4369"/>
    <property type="match status" value="1"/>
</dbReference>
<dbReference type="PANTHER" id="PTHR42852:SF6">
    <property type="entry name" value="THIOL:DISULFIDE INTERCHANGE PROTEIN DSBE"/>
    <property type="match status" value="1"/>
</dbReference>
<gene>
    <name evidence="7" type="ORF">EGT74_17005</name>
</gene>
<feature type="chain" id="PRO_5017921486" evidence="5">
    <location>
        <begin position="20"/>
        <end position="389"/>
    </location>
</feature>
<dbReference type="InterPro" id="IPR013766">
    <property type="entry name" value="Thioredoxin_domain"/>
</dbReference>
<dbReference type="Pfam" id="PF08534">
    <property type="entry name" value="Redoxin"/>
    <property type="match status" value="1"/>
</dbReference>
<dbReference type="InterPro" id="IPR050553">
    <property type="entry name" value="Thioredoxin_ResA/DsbE_sf"/>
</dbReference>
<dbReference type="InterPro" id="IPR025380">
    <property type="entry name" value="DUF4369"/>
</dbReference>
<comment type="caution">
    <text evidence="7">The sequence shown here is derived from an EMBL/GenBank/DDBJ whole genome shotgun (WGS) entry which is preliminary data.</text>
</comment>
<keyword evidence="8" id="KW-1185">Reference proteome</keyword>
<accession>A0A3N4PJ83</accession>